<dbReference type="OrthoDB" id="6267476at2759"/>
<comment type="caution">
    <text evidence="2">The sequence shown here is derived from an EMBL/GenBank/DDBJ whole genome shotgun (WGS) entry which is preliminary data.</text>
</comment>
<dbReference type="AlphaFoldDB" id="A0A8T0D511"/>
<dbReference type="EMBL" id="JTDF01015776">
    <property type="protein sequence ID" value="KAF8562935.1"/>
    <property type="molecule type" value="Genomic_DNA"/>
</dbReference>
<feature type="transmembrane region" description="Helical" evidence="1">
    <location>
        <begin position="20"/>
        <end position="38"/>
    </location>
</feature>
<keyword evidence="1" id="KW-1133">Transmembrane helix</keyword>
<feature type="transmembrane region" description="Helical" evidence="1">
    <location>
        <begin position="58"/>
        <end position="75"/>
    </location>
</feature>
<gene>
    <name evidence="2" type="ORF">P879_10338</name>
</gene>
<protein>
    <submittedName>
        <fullName evidence="2">Uncharacterized protein</fullName>
    </submittedName>
</protein>
<dbReference type="Proteomes" id="UP000699462">
    <property type="component" value="Unassembled WGS sequence"/>
</dbReference>
<evidence type="ECO:0000256" key="1">
    <source>
        <dbReference type="SAM" id="Phobius"/>
    </source>
</evidence>
<keyword evidence="1" id="KW-0812">Transmembrane</keyword>
<accession>A0A8T0D511</accession>
<keyword evidence="1" id="KW-0472">Membrane</keyword>
<evidence type="ECO:0000313" key="3">
    <source>
        <dbReference type="Proteomes" id="UP000699462"/>
    </source>
</evidence>
<reference evidence="2 3" key="1">
    <citation type="submission" date="2019-07" db="EMBL/GenBank/DDBJ databases">
        <title>Annotation for the trematode Paragonimus westermani.</title>
        <authorList>
            <person name="Choi Y.-J."/>
        </authorList>
    </citation>
    <scope>NUCLEOTIDE SEQUENCE [LARGE SCALE GENOMIC DNA]</scope>
    <source>
        <strain evidence="2">180907_Pwestermani</strain>
    </source>
</reference>
<organism evidence="2 3">
    <name type="scientific">Paragonimus westermani</name>
    <dbReference type="NCBI Taxonomy" id="34504"/>
    <lineage>
        <taxon>Eukaryota</taxon>
        <taxon>Metazoa</taxon>
        <taxon>Spiralia</taxon>
        <taxon>Lophotrochozoa</taxon>
        <taxon>Platyhelminthes</taxon>
        <taxon>Trematoda</taxon>
        <taxon>Digenea</taxon>
        <taxon>Plagiorchiida</taxon>
        <taxon>Troglotremata</taxon>
        <taxon>Troglotrematidae</taxon>
        <taxon>Paragonimus</taxon>
    </lineage>
</organism>
<evidence type="ECO:0000313" key="2">
    <source>
        <dbReference type="EMBL" id="KAF8562935.1"/>
    </source>
</evidence>
<proteinExistence type="predicted"/>
<name>A0A8T0D511_9TREM</name>
<keyword evidence="3" id="KW-1185">Reference proteome</keyword>
<sequence length="106" mass="11738">MTITETMTVTASPLRNQPRGRTIIMIIMATTAVVGRMRKVKGLPLPHMIRDMTMGTTITAQAIGLLLLQGTIMVGRNSRTMQRWRPPDCDIASVSHLNPVNIERIA</sequence>